<evidence type="ECO:0000256" key="14">
    <source>
        <dbReference type="ARBA" id="ARBA00022932"/>
    </source>
</evidence>
<keyword evidence="4" id="KW-0548">Nucleotidyltransferase</keyword>
<keyword evidence="10" id="KW-0460">Magnesium</keyword>
<dbReference type="Gene3D" id="3.30.70.270">
    <property type="match status" value="2"/>
</dbReference>
<dbReference type="GO" id="GO:0003723">
    <property type="term" value="F:RNA binding"/>
    <property type="evidence" value="ECO:0007669"/>
    <property type="project" value="UniProtKB-KW"/>
</dbReference>
<dbReference type="InterPro" id="IPR056924">
    <property type="entry name" value="SH3_Tf2-1"/>
</dbReference>
<dbReference type="FunFam" id="3.30.420.10:FF:000032">
    <property type="entry name" value="Retrovirus-related Pol polyprotein from transposon 297-like Protein"/>
    <property type="match status" value="1"/>
</dbReference>
<name>A0A1W5DBD2_9LECA</name>
<dbReference type="AlphaFoldDB" id="A0A1W5DBD2"/>
<dbReference type="GO" id="GO:0006508">
    <property type="term" value="P:proteolysis"/>
    <property type="evidence" value="ECO:0007669"/>
    <property type="project" value="UniProtKB-KW"/>
</dbReference>
<dbReference type="PROSITE" id="PS50878">
    <property type="entry name" value="RT_POL"/>
    <property type="match status" value="1"/>
</dbReference>
<dbReference type="EMBL" id="FWEW01003667">
    <property type="protein sequence ID" value="SLM40345.1"/>
    <property type="molecule type" value="Genomic_DNA"/>
</dbReference>
<evidence type="ECO:0000259" key="19">
    <source>
        <dbReference type="PROSITE" id="PS50013"/>
    </source>
</evidence>
<dbReference type="Gene3D" id="1.10.340.70">
    <property type="match status" value="1"/>
</dbReference>
<dbReference type="Gene3D" id="3.30.420.10">
    <property type="entry name" value="Ribonuclease H-like superfamily/Ribonuclease H"/>
    <property type="match status" value="1"/>
</dbReference>
<evidence type="ECO:0000256" key="17">
    <source>
        <dbReference type="ARBA" id="ARBA00023268"/>
    </source>
</evidence>
<dbReference type="InterPro" id="IPR041588">
    <property type="entry name" value="Integrase_H2C2"/>
</dbReference>
<evidence type="ECO:0000256" key="12">
    <source>
        <dbReference type="ARBA" id="ARBA00022908"/>
    </source>
</evidence>
<evidence type="ECO:0000256" key="16">
    <source>
        <dbReference type="ARBA" id="ARBA00023172"/>
    </source>
</evidence>
<keyword evidence="2" id="KW-0645">Protease</keyword>
<evidence type="ECO:0000256" key="7">
    <source>
        <dbReference type="ARBA" id="ARBA00022750"/>
    </source>
</evidence>
<evidence type="ECO:0000256" key="1">
    <source>
        <dbReference type="ARBA" id="ARBA00011353"/>
    </source>
</evidence>
<evidence type="ECO:0000256" key="6">
    <source>
        <dbReference type="ARBA" id="ARBA00022723"/>
    </source>
</evidence>
<keyword evidence="11" id="KW-0694">RNA-binding</keyword>
<keyword evidence="9" id="KW-0378">Hydrolase</keyword>
<proteinExistence type="predicted"/>
<keyword evidence="7" id="KW-0064">Aspartyl protease</keyword>
<keyword evidence="17" id="KW-0511">Multifunctional enzyme</keyword>
<keyword evidence="3" id="KW-0808">Transferase</keyword>
<dbReference type="PROSITE" id="PS50994">
    <property type="entry name" value="INTEGRASE"/>
    <property type="match status" value="1"/>
</dbReference>
<dbReference type="GO" id="GO:0003964">
    <property type="term" value="F:RNA-directed DNA polymerase activity"/>
    <property type="evidence" value="ECO:0007669"/>
    <property type="project" value="UniProtKB-KW"/>
</dbReference>
<dbReference type="PANTHER" id="PTHR37984">
    <property type="entry name" value="PROTEIN CBG26694"/>
    <property type="match status" value="1"/>
</dbReference>
<sequence>MVYSIHGQRHAQIKIPVTMGTLDAWAMVDSGATGNFVSERFVRDNQIRKTKKAHPYRVGNADGTPNKGNNGWVTHEASIWMKYEAFEGLIIWDIATIGSVAIILGMPWLRQANPSIDWETRTVRIGTNTVGSQNEISTLAQIGIPAEYAEYEEMFKERADQDALPEHQTWDHEIPIVPGKNPEKQPIYPISEAKLEVLRKYIDENKAKGFIRESTSPVGYPILFVQKKDGTQRLCVDYRKLNAITVKNSYPLPLISELQDRLQKAKWFMKLDVRQAYHQIRMKAGEEWKTAFRTRLGHFEYRVMPFGLTNAPASFQSYINNVLREYLDVFATVYIDDILIYSETEEEHRVHVRKVLTALQMEDLRLSLEKSEFHKQEIDFLGYIIRPGELGMDPNKVTAIKEWPEPKTVKEVQAFLGFANFYRRFIEKYSQKAAPLTNLTKKDQPFRWEDEHQRAFETIKEAFANGKVLQIFDPELPTEVETDASDGAIGACLGQRKDKKLVPVAFYSRKLAPAELNYEIHDKELLAIVDALKQWRVYLEGSRTEVKVYSDHKNLESFTTTKDLCTPNQEPGSPFEYEDGILWFNGKCYVPKSARDWVIRTCHDDRVQGHQGIERTLDKVTTHWYIPRARHEVEEYIQKCDKCHRSKHARHAPYGRLQPVPTINQPWKTIAFDFIVKLPVSQEPMTQQYYDTILVVTDKLTKYGKFVPYLEGSSAEELAYAFYKHVVADHGLPTQIISDRDKLVVSKFWQSLMDLMGVQHKLSTAYHPQTDGQTERLNQTLEQYLQNYVNYQQDNWVELLPVAQLAYNTAKNATIGCTPFYANYGFEADVKNVPRGLQPIAQKAKVKAEDLAQLHEQLHQDIAFASQRTAKYYNSNRKKGPSLEEGDKVYLLQRNIRTDRPARKLDHTKLGPFRIKRTLGPDVYELELPKSMKIHPVFHITVLEPAHPSIPVATQVPTLETDNNDKEYVVEKVLQSQLVDGRLQYLVKWKGYSMDDNTWEPASQFTSKKVLQDFHRHHPEQPRMVMPQGNRTGKPPERTNRASTQRPTRGQPN</sequence>
<dbReference type="InterPro" id="IPR041577">
    <property type="entry name" value="RT_RNaseH_2"/>
</dbReference>
<dbReference type="GO" id="GO:0046872">
    <property type="term" value="F:metal ion binding"/>
    <property type="evidence" value="ECO:0007669"/>
    <property type="project" value="UniProtKB-KW"/>
</dbReference>
<dbReference type="CDD" id="cd00303">
    <property type="entry name" value="retropepsin_like"/>
    <property type="match status" value="1"/>
</dbReference>
<dbReference type="GO" id="GO:0015074">
    <property type="term" value="P:DNA integration"/>
    <property type="evidence" value="ECO:0007669"/>
    <property type="project" value="UniProtKB-KW"/>
</dbReference>
<evidence type="ECO:0000313" key="22">
    <source>
        <dbReference type="EMBL" id="SLM40345.1"/>
    </source>
</evidence>
<feature type="compositionally biased region" description="Polar residues" evidence="18">
    <location>
        <begin position="1041"/>
        <end position="1053"/>
    </location>
</feature>
<evidence type="ECO:0000256" key="10">
    <source>
        <dbReference type="ARBA" id="ARBA00022842"/>
    </source>
</evidence>
<dbReference type="Gene3D" id="2.40.50.40">
    <property type="match status" value="1"/>
</dbReference>
<dbReference type="GO" id="GO:0006310">
    <property type="term" value="P:DNA recombination"/>
    <property type="evidence" value="ECO:0007669"/>
    <property type="project" value="UniProtKB-KW"/>
</dbReference>
<evidence type="ECO:0000256" key="13">
    <source>
        <dbReference type="ARBA" id="ARBA00022918"/>
    </source>
</evidence>
<evidence type="ECO:0000256" key="5">
    <source>
        <dbReference type="ARBA" id="ARBA00022722"/>
    </source>
</evidence>
<evidence type="ECO:0000313" key="23">
    <source>
        <dbReference type="Proteomes" id="UP000192927"/>
    </source>
</evidence>
<dbReference type="InterPro" id="IPR012337">
    <property type="entry name" value="RNaseH-like_sf"/>
</dbReference>
<keyword evidence="23" id="KW-1185">Reference proteome</keyword>
<dbReference type="GO" id="GO:0004190">
    <property type="term" value="F:aspartic-type endopeptidase activity"/>
    <property type="evidence" value="ECO:0007669"/>
    <property type="project" value="UniProtKB-KW"/>
</dbReference>
<evidence type="ECO:0000256" key="3">
    <source>
        <dbReference type="ARBA" id="ARBA00022679"/>
    </source>
</evidence>
<feature type="domain" description="Integrase catalytic" evidence="21">
    <location>
        <begin position="662"/>
        <end position="827"/>
    </location>
</feature>
<dbReference type="GO" id="GO:0005634">
    <property type="term" value="C:nucleus"/>
    <property type="evidence" value="ECO:0007669"/>
    <property type="project" value="UniProtKB-ARBA"/>
</dbReference>
<dbReference type="CDD" id="cd01647">
    <property type="entry name" value="RT_LTR"/>
    <property type="match status" value="1"/>
</dbReference>
<dbReference type="SMART" id="SM00298">
    <property type="entry name" value="CHROMO"/>
    <property type="match status" value="1"/>
</dbReference>
<dbReference type="FunFam" id="3.10.20.370:FF:000001">
    <property type="entry name" value="Retrovirus-related Pol polyprotein from transposon 17.6-like protein"/>
    <property type="match status" value="1"/>
</dbReference>
<dbReference type="PROSITE" id="PS50013">
    <property type="entry name" value="CHROMO_2"/>
    <property type="match status" value="1"/>
</dbReference>
<keyword evidence="15" id="KW-0238">DNA-binding</keyword>
<dbReference type="InterPro" id="IPR021109">
    <property type="entry name" value="Peptidase_aspartic_dom_sf"/>
</dbReference>
<feature type="region of interest" description="Disordered" evidence="18">
    <location>
        <begin position="1018"/>
        <end position="1053"/>
    </location>
</feature>
<evidence type="ECO:0000259" key="20">
    <source>
        <dbReference type="PROSITE" id="PS50878"/>
    </source>
</evidence>
<evidence type="ECO:0000256" key="8">
    <source>
        <dbReference type="ARBA" id="ARBA00022759"/>
    </source>
</evidence>
<keyword evidence="8" id="KW-0255">Endonuclease</keyword>
<dbReference type="InterPro" id="IPR016197">
    <property type="entry name" value="Chromo-like_dom_sf"/>
</dbReference>
<organism evidence="22 23">
    <name type="scientific">Lasallia pustulata</name>
    <dbReference type="NCBI Taxonomy" id="136370"/>
    <lineage>
        <taxon>Eukaryota</taxon>
        <taxon>Fungi</taxon>
        <taxon>Dikarya</taxon>
        <taxon>Ascomycota</taxon>
        <taxon>Pezizomycotina</taxon>
        <taxon>Lecanoromycetes</taxon>
        <taxon>OSLEUM clade</taxon>
        <taxon>Umbilicariomycetidae</taxon>
        <taxon>Umbilicariales</taxon>
        <taxon>Umbilicariaceae</taxon>
        <taxon>Lasallia</taxon>
    </lineage>
</organism>
<dbReference type="Gene3D" id="3.10.10.10">
    <property type="entry name" value="HIV Type 1 Reverse Transcriptase, subunit A, domain 1"/>
    <property type="match status" value="1"/>
</dbReference>
<evidence type="ECO:0000256" key="4">
    <source>
        <dbReference type="ARBA" id="ARBA00022695"/>
    </source>
</evidence>
<dbReference type="InterPro" id="IPR036397">
    <property type="entry name" value="RNaseH_sf"/>
</dbReference>
<dbReference type="Pfam" id="PF17921">
    <property type="entry name" value="Integrase_H2C2"/>
    <property type="match status" value="1"/>
</dbReference>
<dbReference type="InterPro" id="IPR043502">
    <property type="entry name" value="DNA/RNA_pol_sf"/>
</dbReference>
<keyword evidence="5" id="KW-0540">Nuclease</keyword>
<dbReference type="SUPFAM" id="SSF56672">
    <property type="entry name" value="DNA/RNA polymerases"/>
    <property type="match status" value="1"/>
</dbReference>
<dbReference type="InterPro" id="IPR050951">
    <property type="entry name" value="Retrovirus_Pol_polyprotein"/>
</dbReference>
<dbReference type="InterPro" id="IPR000477">
    <property type="entry name" value="RT_dom"/>
</dbReference>
<dbReference type="InterPro" id="IPR001584">
    <property type="entry name" value="Integrase_cat-core"/>
</dbReference>
<keyword evidence="12" id="KW-0229">DNA integration</keyword>
<evidence type="ECO:0000256" key="2">
    <source>
        <dbReference type="ARBA" id="ARBA00022670"/>
    </source>
</evidence>
<dbReference type="PANTHER" id="PTHR37984:SF5">
    <property type="entry name" value="PROTEIN NYNRIN-LIKE"/>
    <property type="match status" value="1"/>
</dbReference>
<accession>A0A1W5DBD2</accession>
<dbReference type="Pfam" id="PF17919">
    <property type="entry name" value="RT_RNaseH_2"/>
    <property type="match status" value="1"/>
</dbReference>
<keyword evidence="6" id="KW-0479">Metal-binding</keyword>
<evidence type="ECO:0000256" key="11">
    <source>
        <dbReference type="ARBA" id="ARBA00022884"/>
    </source>
</evidence>
<dbReference type="Proteomes" id="UP000192927">
    <property type="component" value="Unassembled WGS sequence"/>
</dbReference>
<dbReference type="GO" id="GO:0004519">
    <property type="term" value="F:endonuclease activity"/>
    <property type="evidence" value="ECO:0007669"/>
    <property type="project" value="UniProtKB-KW"/>
</dbReference>
<keyword evidence="13" id="KW-0695">RNA-directed DNA polymerase</keyword>
<feature type="domain" description="Reverse transcriptase" evidence="20">
    <location>
        <begin position="206"/>
        <end position="385"/>
    </location>
</feature>
<dbReference type="Gene3D" id="2.40.70.10">
    <property type="entry name" value="Acid Proteases"/>
    <property type="match status" value="1"/>
</dbReference>
<evidence type="ECO:0000259" key="21">
    <source>
        <dbReference type="PROSITE" id="PS50994"/>
    </source>
</evidence>
<dbReference type="Pfam" id="PF00385">
    <property type="entry name" value="Chromo"/>
    <property type="match status" value="1"/>
</dbReference>
<evidence type="ECO:0000256" key="18">
    <source>
        <dbReference type="SAM" id="MobiDB-lite"/>
    </source>
</evidence>
<dbReference type="Pfam" id="PF24626">
    <property type="entry name" value="SH3_Tf2-1"/>
    <property type="match status" value="1"/>
</dbReference>
<keyword evidence="16" id="KW-0233">DNA recombination</keyword>
<reference evidence="23" key="1">
    <citation type="submission" date="2017-03" db="EMBL/GenBank/DDBJ databases">
        <authorList>
            <person name="Sharma R."/>
            <person name="Thines M."/>
        </authorList>
    </citation>
    <scope>NUCLEOTIDE SEQUENCE [LARGE SCALE GENOMIC DNA]</scope>
</reference>
<dbReference type="InterPro" id="IPR043128">
    <property type="entry name" value="Rev_trsase/Diguanyl_cyclase"/>
</dbReference>
<dbReference type="InterPro" id="IPR000953">
    <property type="entry name" value="Chromo/chromo_shadow_dom"/>
</dbReference>
<dbReference type="SUPFAM" id="SSF53098">
    <property type="entry name" value="Ribonuclease H-like"/>
    <property type="match status" value="1"/>
</dbReference>
<dbReference type="Pfam" id="PF08284">
    <property type="entry name" value="RVP_2"/>
    <property type="match status" value="1"/>
</dbReference>
<dbReference type="CDD" id="cd00024">
    <property type="entry name" value="CD_CSD"/>
    <property type="match status" value="1"/>
</dbReference>
<protein>
    <submittedName>
        <fullName evidence="22">Af264028_2pol protein</fullName>
    </submittedName>
</protein>
<dbReference type="Pfam" id="PF00078">
    <property type="entry name" value="RVT_1"/>
    <property type="match status" value="1"/>
</dbReference>
<comment type="subunit">
    <text evidence="1">Component of the NuA4 histone acetyltransferase complex.</text>
</comment>
<dbReference type="InterPro" id="IPR023780">
    <property type="entry name" value="Chromo_domain"/>
</dbReference>
<dbReference type="FunFam" id="3.30.70.270:FF:000063">
    <property type="entry name" value="Zinc knuckle domaincontaining protein"/>
    <property type="match status" value="1"/>
</dbReference>
<evidence type="ECO:0000256" key="15">
    <source>
        <dbReference type="ARBA" id="ARBA00023125"/>
    </source>
</evidence>
<dbReference type="CDD" id="cd09274">
    <property type="entry name" value="RNase_HI_RT_Ty3"/>
    <property type="match status" value="1"/>
</dbReference>
<dbReference type="GO" id="GO:0003677">
    <property type="term" value="F:DNA binding"/>
    <property type="evidence" value="ECO:0007669"/>
    <property type="project" value="UniProtKB-KW"/>
</dbReference>
<keyword evidence="14" id="KW-0239">DNA-directed DNA polymerase</keyword>
<evidence type="ECO:0000256" key="9">
    <source>
        <dbReference type="ARBA" id="ARBA00022801"/>
    </source>
</evidence>
<feature type="domain" description="Chromo" evidence="19">
    <location>
        <begin position="968"/>
        <end position="1026"/>
    </location>
</feature>
<dbReference type="GO" id="GO:0006338">
    <property type="term" value="P:chromatin remodeling"/>
    <property type="evidence" value="ECO:0007669"/>
    <property type="project" value="UniProtKB-ARBA"/>
</dbReference>
<dbReference type="GO" id="GO:0003887">
    <property type="term" value="F:DNA-directed DNA polymerase activity"/>
    <property type="evidence" value="ECO:0007669"/>
    <property type="project" value="UniProtKB-KW"/>
</dbReference>
<dbReference type="SUPFAM" id="SSF54160">
    <property type="entry name" value="Chromo domain-like"/>
    <property type="match status" value="1"/>
</dbReference>